<evidence type="ECO:0000256" key="1">
    <source>
        <dbReference type="SAM" id="Phobius"/>
    </source>
</evidence>
<reference evidence="2 3" key="1">
    <citation type="submission" date="2023-08" db="EMBL/GenBank/DDBJ databases">
        <title>Draft genome sequence of Algoriphagus confluentis.</title>
        <authorList>
            <person name="Takatani N."/>
            <person name="Hosokawa M."/>
            <person name="Sawabe T."/>
        </authorList>
    </citation>
    <scope>NUCLEOTIDE SEQUENCE [LARGE SCALE GENOMIC DNA]</scope>
    <source>
        <strain evidence="2 3">NBRC 111222</strain>
    </source>
</reference>
<dbReference type="Proteomes" id="UP001338309">
    <property type="component" value="Unassembled WGS sequence"/>
</dbReference>
<keyword evidence="3" id="KW-1185">Reference proteome</keyword>
<dbReference type="Gene3D" id="3.40.1660.10">
    <property type="entry name" value="EreA-like (biosynthetic domain)"/>
    <property type="match status" value="2"/>
</dbReference>
<evidence type="ECO:0000313" key="3">
    <source>
        <dbReference type="Proteomes" id="UP001338309"/>
    </source>
</evidence>
<keyword evidence="1" id="KW-1133">Transmembrane helix</keyword>
<accession>A0ABQ6PMQ5</accession>
<proteinExistence type="predicted"/>
<keyword evidence="1" id="KW-0472">Membrane</keyword>
<keyword evidence="1" id="KW-0812">Transmembrane</keyword>
<dbReference type="InterPro" id="IPR007815">
    <property type="entry name" value="Emycin_Estase"/>
</dbReference>
<dbReference type="SUPFAM" id="SSF159501">
    <property type="entry name" value="EreA/ChaN-like"/>
    <property type="match status" value="1"/>
</dbReference>
<protein>
    <recommendedName>
        <fullName evidence="4">Erythromycin esterase</fullName>
    </recommendedName>
</protein>
<sequence>MKKKIWLPVSLIFIAGIYFFYQFFLIDFLNPYDKSFKDFVIKSSTPIENIDPKNSNYEGYEKIAAAIGDSKVVFLGEQDHGDAPTFLAKTKIIKYLHEKMGFNVLVFESNFLGLNQSLANQTDLRFSTREDYRDFIFKIWTNCMECTELFSYLDSIRSSSNPIHISGMDSRLSHSGVGPFPITHFIQSLANENLFSDDSEKESITKILEELVKNEYDSDLSSDRVDSLYSFFNRVENKLVQSSFLFQAVRSLRGFTSSALDSTDSNNPRDIQMSDNFLWLKKEVFPDEKIIVWASSYHLFKGFRDLTYPVFKTDTINAGTLIADEIEDELYILGFTSNKGKAGRLYLPKYDLKEPRPNYFEAFVEETEAKYAFLNFSNNDSSGYKNLNFWMKGLLHTPNYFYWTRMLDGVFYIEEMYPCSDVLNVDKYAVD</sequence>
<comment type="caution">
    <text evidence="2">The sequence shown here is derived from an EMBL/GenBank/DDBJ whole genome shotgun (WGS) entry which is preliminary data.</text>
</comment>
<evidence type="ECO:0008006" key="4">
    <source>
        <dbReference type="Google" id="ProtNLM"/>
    </source>
</evidence>
<dbReference type="PANTHER" id="PTHR31299">
    <property type="entry name" value="ESTERASE, PUTATIVE (AFU_ORTHOLOGUE AFUA_1G05850)-RELATED"/>
    <property type="match status" value="1"/>
</dbReference>
<feature type="transmembrane region" description="Helical" evidence="1">
    <location>
        <begin position="5"/>
        <end position="24"/>
    </location>
</feature>
<dbReference type="EMBL" id="BTPD01000005">
    <property type="protein sequence ID" value="GMQ29255.1"/>
    <property type="molecule type" value="Genomic_DNA"/>
</dbReference>
<dbReference type="CDD" id="cd14728">
    <property type="entry name" value="Ere-like"/>
    <property type="match status" value="1"/>
</dbReference>
<dbReference type="RefSeq" id="WP_338223974.1">
    <property type="nucleotide sequence ID" value="NZ_BTPD01000005.1"/>
</dbReference>
<name>A0ABQ6PMQ5_9BACT</name>
<evidence type="ECO:0000313" key="2">
    <source>
        <dbReference type="EMBL" id="GMQ29255.1"/>
    </source>
</evidence>
<dbReference type="PANTHER" id="PTHR31299:SF0">
    <property type="entry name" value="ESTERASE, PUTATIVE (AFU_ORTHOLOGUE AFUA_1G05850)-RELATED"/>
    <property type="match status" value="1"/>
</dbReference>
<dbReference type="InterPro" id="IPR052036">
    <property type="entry name" value="Hydrolase/PRTase-associated"/>
</dbReference>
<gene>
    <name evidence="2" type="ORF">Aconfl_18980</name>
</gene>
<organism evidence="2 3">
    <name type="scientific">Algoriphagus confluentis</name>
    <dbReference type="NCBI Taxonomy" id="1697556"/>
    <lineage>
        <taxon>Bacteria</taxon>
        <taxon>Pseudomonadati</taxon>
        <taxon>Bacteroidota</taxon>
        <taxon>Cytophagia</taxon>
        <taxon>Cytophagales</taxon>
        <taxon>Cyclobacteriaceae</taxon>
        <taxon>Algoriphagus</taxon>
    </lineage>
</organism>
<dbReference type="Pfam" id="PF05139">
    <property type="entry name" value="Erythro_esteras"/>
    <property type="match status" value="1"/>
</dbReference>